<reference evidence="2 3" key="2">
    <citation type="submission" date="2019-07" db="EMBL/GenBank/DDBJ databases">
        <authorList>
            <person name="Huang Y."/>
        </authorList>
    </citation>
    <scope>NUCLEOTIDE SEQUENCE [LARGE SCALE GENOMIC DNA]</scope>
    <source>
        <strain evidence="2 3">HY188</strain>
    </source>
</reference>
<evidence type="ECO:0008006" key="4">
    <source>
        <dbReference type="Google" id="ProtNLM"/>
    </source>
</evidence>
<evidence type="ECO:0000313" key="2">
    <source>
        <dbReference type="EMBL" id="QDQ97978.1"/>
    </source>
</evidence>
<sequence length="105" mass="11722">MEKVTRIRRSPGGHDLNGDPIPSTEDRKTMRARAVAPGTSKPYTDVGRNGETVEYTVYFTRVVDIADRDLLEVRGRTYTVRVADWISPFGTGRRGIVVEATRKVG</sequence>
<dbReference type="AlphaFoldDB" id="A0A516X4H7"/>
<protein>
    <recommendedName>
        <fullName evidence="4">Head-tail adaptor protein</fullName>
    </recommendedName>
</protein>
<organism evidence="2 3">
    <name type="scientific">Tomitella fengzijianii</name>
    <dbReference type="NCBI Taxonomy" id="2597660"/>
    <lineage>
        <taxon>Bacteria</taxon>
        <taxon>Bacillati</taxon>
        <taxon>Actinomycetota</taxon>
        <taxon>Actinomycetes</taxon>
        <taxon>Mycobacteriales</taxon>
        <taxon>Tomitella</taxon>
    </lineage>
</organism>
<dbReference type="EMBL" id="CP041765">
    <property type="protein sequence ID" value="QDQ97978.1"/>
    <property type="molecule type" value="Genomic_DNA"/>
</dbReference>
<dbReference type="KEGG" id="toy:FO059_12455"/>
<dbReference type="OrthoDB" id="4464975at2"/>
<feature type="region of interest" description="Disordered" evidence="1">
    <location>
        <begin position="1"/>
        <end position="47"/>
    </location>
</feature>
<evidence type="ECO:0000313" key="3">
    <source>
        <dbReference type="Proteomes" id="UP000317344"/>
    </source>
</evidence>
<reference evidence="2 3" key="1">
    <citation type="submission" date="2019-07" db="EMBL/GenBank/DDBJ databases">
        <title>Tomitella cavernea sp. nov., an actinomycete isolated from soil.</title>
        <authorList>
            <person name="Cheng J."/>
        </authorList>
    </citation>
    <scope>NUCLEOTIDE SEQUENCE [LARGE SCALE GENOMIC DNA]</scope>
    <source>
        <strain evidence="2 3">HY188</strain>
    </source>
</reference>
<gene>
    <name evidence="2" type="ORF">FO059_12455</name>
</gene>
<accession>A0A516X4H7</accession>
<keyword evidence="3" id="KW-1185">Reference proteome</keyword>
<name>A0A516X4H7_9ACTN</name>
<proteinExistence type="predicted"/>
<evidence type="ECO:0000256" key="1">
    <source>
        <dbReference type="SAM" id="MobiDB-lite"/>
    </source>
</evidence>
<feature type="compositionally biased region" description="Basic residues" evidence="1">
    <location>
        <begin position="1"/>
        <end position="11"/>
    </location>
</feature>
<dbReference type="RefSeq" id="WP_143909200.1">
    <property type="nucleotide sequence ID" value="NZ_CP041765.1"/>
</dbReference>
<dbReference type="Proteomes" id="UP000317344">
    <property type="component" value="Chromosome"/>
</dbReference>